<evidence type="ECO:0000313" key="1">
    <source>
        <dbReference type="EMBL" id="CAB4124671.1"/>
    </source>
</evidence>
<dbReference type="Gene3D" id="3.30.70.370">
    <property type="match status" value="1"/>
</dbReference>
<organism evidence="1">
    <name type="scientific">uncultured Caudovirales phage</name>
    <dbReference type="NCBI Taxonomy" id="2100421"/>
    <lineage>
        <taxon>Viruses</taxon>
        <taxon>Duplodnaviria</taxon>
        <taxon>Heunggongvirae</taxon>
        <taxon>Uroviricota</taxon>
        <taxon>Caudoviricetes</taxon>
        <taxon>Peduoviridae</taxon>
        <taxon>Maltschvirus</taxon>
        <taxon>Maltschvirus maltsch</taxon>
    </lineage>
</organism>
<dbReference type="EMBL" id="LR796188">
    <property type="protein sequence ID" value="CAB4124671.1"/>
    <property type="molecule type" value="Genomic_DNA"/>
</dbReference>
<dbReference type="SUPFAM" id="SSF56672">
    <property type="entry name" value="DNA/RNA polymerases"/>
    <property type="match status" value="1"/>
</dbReference>
<protein>
    <submittedName>
        <fullName evidence="1">Uncharacterized protein</fullName>
    </submittedName>
</protein>
<gene>
    <name evidence="1" type="ORF">UFOVP54_19</name>
</gene>
<dbReference type="InterPro" id="IPR043502">
    <property type="entry name" value="DNA/RNA_pol_sf"/>
</dbReference>
<dbReference type="Gene3D" id="1.10.150.20">
    <property type="entry name" value="5' to 3' exonuclease, C-terminal subdomain"/>
    <property type="match status" value="1"/>
</dbReference>
<sequence>MFYIIETDEQIQLVKNLGRKGGFIEVISSNDNYHPLLTSTIAVYLRPLDHHEGYIIPISHDEGLNLSKNCVYDILKEYTTLYAFDKKQLMYHFILPSVIDLSLLYSMTHYNRLELARSNSTCNWYYNRFHEFKEINGIIPISKIFERCEENYKAVNRILQYAIPNGFDFYNKTATSVFFMIERAGLRITYESFLELFKPNNPVYSIDNNIIYTSYNLYNTTSRPTNAFNSVNFAAIPKAPEFRKAIIPQNDVFVEMDFDGYHLRLLCEQIGYELTDESAHVQLARLYFGKDEIAEEEYAKAKQINFHAIYGKIPPEYAFLEVFDKIEKYIAMLWKQFKEQGHIEDPISGKRFTQELPDMHPQKLMNYMMQSLETSRNIVILKEVLMFLQDKKSKLALYTYDAFVFDFDKEDGKETLECLEKIMNQGGKYPIKFKYSNNLVL</sequence>
<proteinExistence type="predicted"/>
<accession>A0A6J5KRZ1</accession>
<reference evidence="1" key="1">
    <citation type="submission" date="2020-04" db="EMBL/GenBank/DDBJ databases">
        <authorList>
            <person name="Chiriac C."/>
            <person name="Salcher M."/>
            <person name="Ghai R."/>
            <person name="Kavagutti S V."/>
        </authorList>
    </citation>
    <scope>NUCLEOTIDE SEQUENCE</scope>
</reference>
<name>A0A6J5KRZ1_9CAUD</name>